<organism evidence="2 3">
    <name type="scientific">Aeromonas bivalvium</name>
    <dbReference type="NCBI Taxonomy" id="440079"/>
    <lineage>
        <taxon>Bacteria</taxon>
        <taxon>Pseudomonadati</taxon>
        <taxon>Pseudomonadota</taxon>
        <taxon>Gammaproteobacteria</taxon>
        <taxon>Aeromonadales</taxon>
        <taxon>Aeromonadaceae</taxon>
        <taxon>Aeromonas</taxon>
    </lineage>
</organism>
<reference evidence="2 3" key="1">
    <citation type="submission" date="2024-09" db="EMBL/GenBank/DDBJ databases">
        <title>Aeromonas strains Genome sequencing and assembly.</title>
        <authorList>
            <person name="Hu X."/>
            <person name="Tang B."/>
        </authorList>
    </citation>
    <scope>NUCLEOTIDE SEQUENCE [LARGE SCALE GENOMIC DNA]</scope>
    <source>
        <strain evidence="2 3">NB23SCDHY001</strain>
    </source>
</reference>
<protein>
    <recommendedName>
        <fullName evidence="1">PRTase-CE domain-containing protein</fullName>
    </recommendedName>
</protein>
<proteinExistence type="predicted"/>
<evidence type="ECO:0000259" key="1">
    <source>
        <dbReference type="Pfam" id="PF24390"/>
    </source>
</evidence>
<feature type="domain" description="PRTase-CE" evidence="1">
    <location>
        <begin position="31"/>
        <end position="334"/>
    </location>
</feature>
<dbReference type="Proteomes" id="UP001630969">
    <property type="component" value="Unassembled WGS sequence"/>
</dbReference>
<gene>
    <name evidence="2" type="ORF">ACEUDJ_16260</name>
</gene>
<sequence>MVTNDELCRSIANVISNYRDGEFGDYDEAHVKRWVTQFDVGERRIVLKETNRIIKRNFISRKSFEKLVDATIKSKIVYGKNKDDYWNSVSLLEIQRKGNSQKDLNDIFCSKLDEVYDTDNIINCESSEYLYIDDFIFSGGRVFSDFNFWLRDKMPRDCRICIITIGWYIYGRYSLEKRLKNLVDELDLNVKFQFCSFKDRRLENRLYRRDYSEVFWPTSCVEDIPEVVDYLEEHDYEPKYRVHNGIENKVFSRPRREEYEKIILKHGLKILGFSNKNNPVVKPLGYHQFNEFGFGSTVFSFRNCPNNNPLVFWWGDPDAPDWHPFSKWYPLLQRDTYGD</sequence>
<dbReference type="RefSeq" id="WP_408791437.1">
    <property type="nucleotide sequence ID" value="NZ_JBGXBU010000008.1"/>
</dbReference>
<keyword evidence="3" id="KW-1185">Reference proteome</keyword>
<name>A0ABW9GU03_9GAMM</name>
<dbReference type="Pfam" id="PF24390">
    <property type="entry name" value="PRTase-CE"/>
    <property type="match status" value="1"/>
</dbReference>
<evidence type="ECO:0000313" key="3">
    <source>
        <dbReference type="Proteomes" id="UP001630969"/>
    </source>
</evidence>
<dbReference type="EMBL" id="JBGXBU010000008">
    <property type="protein sequence ID" value="MFM4894402.1"/>
    <property type="molecule type" value="Genomic_DNA"/>
</dbReference>
<comment type="caution">
    <text evidence="2">The sequence shown here is derived from an EMBL/GenBank/DDBJ whole genome shotgun (WGS) entry which is preliminary data.</text>
</comment>
<evidence type="ECO:0000313" key="2">
    <source>
        <dbReference type="EMBL" id="MFM4894402.1"/>
    </source>
</evidence>
<dbReference type="InterPro" id="IPR056920">
    <property type="entry name" value="PRTase-CE"/>
</dbReference>
<accession>A0ABW9GU03</accession>
<dbReference type="GeneID" id="97221684"/>